<name>A0A0G1BCP2_9BACT</name>
<dbReference type="AlphaFoldDB" id="A0A0G1BCP2"/>
<dbReference type="Proteomes" id="UP000033867">
    <property type="component" value="Unassembled WGS sequence"/>
</dbReference>
<dbReference type="EMBL" id="LCEK01000036">
    <property type="protein sequence ID" value="KKS71120.1"/>
    <property type="molecule type" value="Genomic_DNA"/>
</dbReference>
<evidence type="ECO:0000313" key="1">
    <source>
        <dbReference type="EMBL" id="KKS71120.1"/>
    </source>
</evidence>
<comment type="caution">
    <text evidence="1">The sequence shown here is derived from an EMBL/GenBank/DDBJ whole genome shotgun (WGS) entry which is preliminary data.</text>
</comment>
<accession>A0A0G1BCP2</accession>
<gene>
    <name evidence="1" type="ORF">UV42_C0036G0016</name>
</gene>
<evidence type="ECO:0000313" key="2">
    <source>
        <dbReference type="Proteomes" id="UP000033867"/>
    </source>
</evidence>
<proteinExistence type="predicted"/>
<organism evidence="1 2">
    <name type="scientific">Candidatus Magasanikbacteria bacterium GW2011_GWE2_42_7</name>
    <dbReference type="NCBI Taxonomy" id="1619052"/>
    <lineage>
        <taxon>Bacteria</taxon>
        <taxon>Candidatus Magasanikiibacteriota</taxon>
    </lineage>
</organism>
<reference evidence="1 2" key="1">
    <citation type="journal article" date="2015" name="Nature">
        <title>rRNA introns, odd ribosomes, and small enigmatic genomes across a large radiation of phyla.</title>
        <authorList>
            <person name="Brown C.T."/>
            <person name="Hug L.A."/>
            <person name="Thomas B.C."/>
            <person name="Sharon I."/>
            <person name="Castelle C.J."/>
            <person name="Singh A."/>
            <person name="Wilkins M.J."/>
            <person name="Williams K.H."/>
            <person name="Banfield J.F."/>
        </authorList>
    </citation>
    <scope>NUCLEOTIDE SEQUENCE [LARGE SCALE GENOMIC DNA]</scope>
</reference>
<sequence length="96" mass="10914">MGFFDYIFGSNAAYSSEMKAVSREQIRMFVSQSSVRTLDSKEEDAIEDALATARQDGKISLQKVDKTLQSLVSKRVISINDKKGVFTLFEQYFESR</sequence>
<protein>
    <submittedName>
        <fullName evidence="1">Uncharacterized protein</fullName>
    </submittedName>
</protein>